<evidence type="ECO:0000256" key="1">
    <source>
        <dbReference type="SAM" id="Coils"/>
    </source>
</evidence>
<evidence type="ECO:0000313" key="4">
    <source>
        <dbReference type="Proteomes" id="UP000603141"/>
    </source>
</evidence>
<accession>A0A934S6Q4</accession>
<keyword evidence="4" id="KW-1185">Reference proteome</keyword>
<comment type="caution">
    <text evidence="3">The sequence shown here is derived from an EMBL/GenBank/DDBJ whole genome shotgun (WGS) entry which is preliminary data.</text>
</comment>
<dbReference type="EMBL" id="JAENIJ010000035">
    <property type="protein sequence ID" value="MBK1884095.1"/>
    <property type="molecule type" value="Genomic_DNA"/>
</dbReference>
<keyword evidence="2" id="KW-0472">Membrane</keyword>
<gene>
    <name evidence="3" type="ORF">JIN85_16870</name>
</gene>
<keyword evidence="2" id="KW-1133">Transmembrane helix</keyword>
<proteinExistence type="predicted"/>
<dbReference type="RefSeq" id="WP_200272961.1">
    <property type="nucleotide sequence ID" value="NZ_JAENIJ010000035.1"/>
</dbReference>
<keyword evidence="2" id="KW-0812">Transmembrane</keyword>
<reference evidence="3" key="1">
    <citation type="submission" date="2021-01" db="EMBL/GenBank/DDBJ databases">
        <title>Modified the classification status of verrucomicrobia.</title>
        <authorList>
            <person name="Feng X."/>
        </authorList>
    </citation>
    <scope>NUCLEOTIDE SEQUENCE</scope>
    <source>
        <strain evidence="3">KCTC 22041</strain>
    </source>
</reference>
<keyword evidence="1" id="KW-0175">Coiled coil</keyword>
<dbReference type="AlphaFoldDB" id="A0A934S6Q4"/>
<evidence type="ECO:0000313" key="3">
    <source>
        <dbReference type="EMBL" id="MBK1884095.1"/>
    </source>
</evidence>
<name>A0A934S6Q4_9BACT</name>
<protein>
    <submittedName>
        <fullName evidence="3">Uncharacterized protein</fullName>
    </submittedName>
</protein>
<evidence type="ECO:0000256" key="2">
    <source>
        <dbReference type="SAM" id="Phobius"/>
    </source>
</evidence>
<organism evidence="3 4">
    <name type="scientific">Luteolibacter pohnpeiensis</name>
    <dbReference type="NCBI Taxonomy" id="454153"/>
    <lineage>
        <taxon>Bacteria</taxon>
        <taxon>Pseudomonadati</taxon>
        <taxon>Verrucomicrobiota</taxon>
        <taxon>Verrucomicrobiia</taxon>
        <taxon>Verrucomicrobiales</taxon>
        <taxon>Verrucomicrobiaceae</taxon>
        <taxon>Luteolibacter</taxon>
    </lineage>
</organism>
<sequence length="567" mass="61836">MADEFKYQLVFDTALNPKGSDAAVAALQKIEKAKNDTNDASGRFLTAAEAEVAEVERLVAGAQRLKEENQAVARSGNQIEDFLRRTTREATKTEVAFYDLDAEMARTTASSSTFSTGATKVGKSSADASRSLLLFSQGFEDAQYGIRGVLNNIPGLVLAMGGTAGLAGAISIAAVSFSILFDRFKKTKEEAKVLTDSLDEIISNAGKLEADRVAAVSKALTDSKEAAAALKQDWQETKKAESEYSESLLTNAEKSADAQRKINILLGNQVDKYREIDELEKAASKRRQTLAKREIDDQLLIIAKARELVTELNNQTSEKEIQRDLEQAELVKQIAILQTLREQQKASREKLAAEYRNTDDPGSQLLQAAADGLGFPELGPLPTVEQSLEKAKAQEDPTLRAEIKAQEEKISVIQDNIKDLSEQARQLVNSTNQAETKAADTIKAANLRIESIQQIFEGEEINAKADSVTERSKLLASQLKEELEKISSATDQQSAAKDSISKATADHIIAANEIQQLSAALVTLTGGLQSGVSTTNENLQTVLATMMKFQADSEKLRKDFEAFKLRK</sequence>
<feature type="coiled-coil region" evidence="1">
    <location>
        <begin position="403"/>
        <end position="437"/>
    </location>
</feature>
<feature type="transmembrane region" description="Helical" evidence="2">
    <location>
        <begin position="156"/>
        <end position="181"/>
    </location>
</feature>
<dbReference type="Proteomes" id="UP000603141">
    <property type="component" value="Unassembled WGS sequence"/>
</dbReference>